<feature type="domain" description="FMN-binding" evidence="18">
    <location>
        <begin position="157"/>
        <end position="253"/>
    </location>
</feature>
<keyword evidence="11 16" id="KW-0915">Sodium</keyword>
<dbReference type="InterPro" id="IPR010204">
    <property type="entry name" value="NqrC"/>
</dbReference>
<comment type="catalytic activity">
    <reaction evidence="16 17">
        <text>a ubiquinone + n Na(+)(in) + NADH + H(+) = a ubiquinol + n Na(+)(out) + NAD(+)</text>
        <dbReference type="Rhea" id="RHEA:47748"/>
        <dbReference type="Rhea" id="RHEA-COMP:9565"/>
        <dbReference type="Rhea" id="RHEA-COMP:9566"/>
        <dbReference type="ChEBI" id="CHEBI:15378"/>
        <dbReference type="ChEBI" id="CHEBI:16389"/>
        <dbReference type="ChEBI" id="CHEBI:17976"/>
        <dbReference type="ChEBI" id="CHEBI:29101"/>
        <dbReference type="ChEBI" id="CHEBI:57540"/>
        <dbReference type="ChEBI" id="CHEBI:57945"/>
        <dbReference type="EC" id="7.2.1.1"/>
    </reaction>
</comment>
<comment type="caution">
    <text evidence="19">The sequence shown here is derived from an EMBL/GenBank/DDBJ whole genome shotgun (WGS) entry which is preliminary data.</text>
</comment>
<evidence type="ECO:0000256" key="14">
    <source>
        <dbReference type="ARBA" id="ARBA00023136"/>
    </source>
</evidence>
<evidence type="ECO:0000256" key="10">
    <source>
        <dbReference type="ARBA" id="ARBA00023027"/>
    </source>
</evidence>
<dbReference type="EC" id="7.2.1.1" evidence="16 17"/>
<comment type="subunit">
    <text evidence="16 17">Composed of six subunits; NqrA, NqrB, NqrC, NqrD, NqrE and NqrF.</text>
</comment>
<keyword evidence="13 16" id="KW-0830">Ubiquinone</keyword>
<organism evidence="19 20">
    <name type="scientific">Maritalea mediterranea</name>
    <dbReference type="NCBI Taxonomy" id="2909667"/>
    <lineage>
        <taxon>Bacteria</taxon>
        <taxon>Pseudomonadati</taxon>
        <taxon>Pseudomonadota</taxon>
        <taxon>Alphaproteobacteria</taxon>
        <taxon>Hyphomicrobiales</taxon>
        <taxon>Devosiaceae</taxon>
        <taxon>Maritalea</taxon>
    </lineage>
</organism>
<keyword evidence="20" id="KW-1185">Reference proteome</keyword>
<keyword evidence="15 16" id="KW-0739">Sodium transport</keyword>
<comment type="function">
    <text evidence="16">NQR complex catalyzes the reduction of ubiquinone-1 to ubiquinol by two successive reactions, coupled with the transport of Na(+) ions from the cytoplasm to the periplasm. NqrA to NqrE are probably involved in the second step, the conversion of ubisemiquinone to ubiquinol.</text>
</comment>
<dbReference type="PANTHER" id="PTHR37838">
    <property type="entry name" value="NA(+)-TRANSLOCATING NADH-QUINONE REDUCTASE SUBUNIT C"/>
    <property type="match status" value="1"/>
</dbReference>
<evidence type="ECO:0000256" key="2">
    <source>
        <dbReference type="ARBA" id="ARBA00022475"/>
    </source>
</evidence>
<evidence type="ECO:0000256" key="9">
    <source>
        <dbReference type="ARBA" id="ARBA00022989"/>
    </source>
</evidence>
<evidence type="ECO:0000259" key="18">
    <source>
        <dbReference type="SMART" id="SM00900"/>
    </source>
</evidence>
<keyword evidence="2 16" id="KW-1003">Cell membrane</keyword>
<dbReference type="RefSeq" id="WP_236113896.1">
    <property type="nucleotide sequence ID" value="NZ_JAKGTI010000001.1"/>
</dbReference>
<keyword evidence="5 16" id="KW-0285">Flavoprotein</keyword>
<evidence type="ECO:0000256" key="4">
    <source>
        <dbReference type="ARBA" id="ARBA00022553"/>
    </source>
</evidence>
<evidence type="ECO:0000256" key="12">
    <source>
        <dbReference type="ARBA" id="ARBA00023065"/>
    </source>
</evidence>
<dbReference type="Proteomes" id="UP001201217">
    <property type="component" value="Unassembled WGS sequence"/>
</dbReference>
<keyword evidence="10 16" id="KW-0520">NAD</keyword>
<evidence type="ECO:0000256" key="8">
    <source>
        <dbReference type="ARBA" id="ARBA00022967"/>
    </source>
</evidence>
<dbReference type="PIRSF" id="PIRSF009437">
    <property type="entry name" value="NQR-1_subunit_C"/>
    <property type="match status" value="1"/>
</dbReference>
<evidence type="ECO:0000256" key="7">
    <source>
        <dbReference type="ARBA" id="ARBA00022692"/>
    </source>
</evidence>
<evidence type="ECO:0000256" key="11">
    <source>
        <dbReference type="ARBA" id="ARBA00023053"/>
    </source>
</evidence>
<comment type="caution">
    <text evidence="16">Lacks conserved residue(s) required for the propagation of feature annotation.</text>
</comment>
<dbReference type="PANTHER" id="PTHR37838:SF1">
    <property type="entry name" value="NA(+)-TRANSLOCATING NADH-QUINONE REDUCTASE SUBUNIT C"/>
    <property type="match status" value="1"/>
</dbReference>
<keyword evidence="14 16" id="KW-0472">Membrane</keyword>
<keyword evidence="9 16" id="KW-1133">Transmembrane helix</keyword>
<sequence length="269" mass="28462">MPDLNPISWWLKLLALPNESRTKTLAVAFLVSGVCALVVSSAAVILEPLQEANRAAERQARLEAMMAAMPGMADILSESGADRLESVVVDLNKTAVTDIDPAGFDMRAAATDPETSTPIPPEADVAGLGRRTNYAVVHILRSGDALRLVILPISAAGYQSTIHANLALQGDLNTVAGLSIVEQGETPGLGARIEEPAWQALWPGKKLANAEGEIRLSVVRGRATNEYEVDGITGATRTGNAVTEAVQFWLGDFGYGPLLDKLRAGALDQ</sequence>
<gene>
    <name evidence="16 19" type="primary">nqrC</name>
    <name evidence="19" type="ORF">L1I42_07715</name>
</gene>
<evidence type="ECO:0000256" key="17">
    <source>
        <dbReference type="PIRNR" id="PIRNR009437"/>
    </source>
</evidence>
<evidence type="ECO:0000256" key="13">
    <source>
        <dbReference type="ARBA" id="ARBA00023075"/>
    </source>
</evidence>
<dbReference type="EMBL" id="JAKGTI010000001">
    <property type="protein sequence ID" value="MCF4098372.1"/>
    <property type="molecule type" value="Genomic_DNA"/>
</dbReference>
<keyword evidence="7 16" id="KW-0812">Transmembrane</keyword>
<evidence type="ECO:0000256" key="3">
    <source>
        <dbReference type="ARBA" id="ARBA00022519"/>
    </source>
</evidence>
<dbReference type="SMART" id="SM00900">
    <property type="entry name" value="FMN_bind"/>
    <property type="match status" value="1"/>
</dbReference>
<comment type="cofactor">
    <cofactor evidence="16 17">
        <name>FMN</name>
        <dbReference type="ChEBI" id="CHEBI:58210"/>
    </cofactor>
</comment>
<dbReference type="InterPro" id="IPR007329">
    <property type="entry name" value="FMN-bd"/>
</dbReference>
<keyword evidence="8 16" id="KW-1278">Translocase</keyword>
<protein>
    <recommendedName>
        <fullName evidence="16 17">Na(+)-translocating NADH-quinone reductase subunit C</fullName>
        <shortName evidence="16 17">Na(+)-NQR subunit C</shortName>
        <shortName evidence="16 17">Na(+)-translocating NQR subunit C</shortName>
        <ecNumber evidence="16 17">7.2.1.1</ecNumber>
    </recommendedName>
    <alternativeName>
        <fullName evidence="16 17">NQR complex subunit C</fullName>
    </alternativeName>
    <alternativeName>
        <fullName evidence="16 17">NQR-1 subunit C</fullName>
    </alternativeName>
</protein>
<keyword evidence="3" id="KW-0997">Cell inner membrane</keyword>
<evidence type="ECO:0000256" key="16">
    <source>
        <dbReference type="HAMAP-Rule" id="MF_00427"/>
    </source>
</evidence>
<evidence type="ECO:0000313" key="20">
    <source>
        <dbReference type="Proteomes" id="UP001201217"/>
    </source>
</evidence>
<accession>A0ABS9E6D3</accession>
<feature type="transmembrane region" description="Helical" evidence="16">
    <location>
        <begin position="25"/>
        <end position="46"/>
    </location>
</feature>
<feature type="modified residue" description="FMN phosphoryl threonine" evidence="16">
    <location>
        <position position="236"/>
    </location>
</feature>
<keyword evidence="4 16" id="KW-0597">Phosphoprotein</keyword>
<evidence type="ECO:0000313" key="19">
    <source>
        <dbReference type="EMBL" id="MCF4098372.1"/>
    </source>
</evidence>
<dbReference type="Pfam" id="PF04205">
    <property type="entry name" value="FMN_bind"/>
    <property type="match status" value="1"/>
</dbReference>
<dbReference type="HAMAP" id="MF_00427">
    <property type="entry name" value="NqrC"/>
    <property type="match status" value="1"/>
</dbReference>
<evidence type="ECO:0000256" key="1">
    <source>
        <dbReference type="ARBA" id="ARBA00022448"/>
    </source>
</evidence>
<evidence type="ECO:0000256" key="15">
    <source>
        <dbReference type="ARBA" id="ARBA00023201"/>
    </source>
</evidence>
<keyword evidence="1 16" id="KW-0813">Transport</keyword>
<keyword evidence="12 16" id="KW-0406">Ion transport</keyword>
<proteinExistence type="inferred from homology"/>
<evidence type="ECO:0000256" key="5">
    <source>
        <dbReference type="ARBA" id="ARBA00022630"/>
    </source>
</evidence>
<reference evidence="19 20" key="1">
    <citation type="submission" date="2022-01" db="EMBL/GenBank/DDBJ databases">
        <title>Maritalea mediterranea sp. nov., isolated from marine plastic residues from the Malva-rosa beach (Valencia, Spain).</title>
        <authorList>
            <person name="Vidal-Verdu A."/>
            <person name="Molina-Menor E."/>
            <person name="Pascual J."/>
            <person name="Pereto J."/>
            <person name="Porcar M."/>
        </authorList>
    </citation>
    <scope>NUCLEOTIDE SEQUENCE [LARGE SCALE GENOMIC DNA]</scope>
    <source>
        <strain evidence="19 20">P4.10X</strain>
    </source>
</reference>
<comment type="subcellular location">
    <subcellularLocation>
        <location evidence="16">Cell membrane</location>
        <topology evidence="16">Single-pass membrane protein</topology>
    </subcellularLocation>
</comment>
<comment type="similarity">
    <text evidence="16 17">Belongs to the NqrC family.</text>
</comment>
<evidence type="ECO:0000256" key="6">
    <source>
        <dbReference type="ARBA" id="ARBA00022643"/>
    </source>
</evidence>
<keyword evidence="6 16" id="KW-0288">FMN</keyword>
<dbReference type="NCBIfam" id="TIGR01938">
    <property type="entry name" value="nqrC"/>
    <property type="match status" value="1"/>
</dbReference>
<name>A0ABS9E6D3_9HYPH</name>